<dbReference type="Gene3D" id="3.40.50.1820">
    <property type="entry name" value="alpha/beta hydrolase"/>
    <property type="match status" value="1"/>
</dbReference>
<dbReference type="RefSeq" id="WP_006293581.1">
    <property type="nucleotide sequence ID" value="NZ_GG770226.1"/>
</dbReference>
<comment type="caution">
    <text evidence="4">The sequence shown here is derived from an EMBL/GenBank/DDBJ whole genome shotgun (WGS) entry which is preliminary data.</text>
</comment>
<evidence type="ECO:0000256" key="2">
    <source>
        <dbReference type="SAM" id="MobiDB-lite"/>
    </source>
</evidence>
<name>W5IGX9_SCAIO</name>
<sequence>MQSRDYESTVQADDNQVGDEPEIMVLPNNPDLVGEVDYTPNIHYRPDKDVSMDVVVPMGASQKGAHLPAVLFIQGSGWTTPNRLYAIPRLLQLVNRGFAVISVGHTDSCNGSHPFPEFLLDVKSALRYVRLHSNQLHVDPGRIGAWGTSSGGNTALLLGMTQGDPRYEDSTNPGAPDVVNFVVSCFGVADLEGMLTGENPQLARAVCGLSEEGSLVTEVALKRAHDMSPLRILNEGTSCPPTLLLHGDSDNLVPYSQTYNLYKRMLSLGKDVSMVRVKGADHEGDFWSHAVTDAIIEFIVRQSKLVF</sequence>
<dbReference type="Pfam" id="PF20434">
    <property type="entry name" value="BD-FAE"/>
    <property type="match status" value="1"/>
</dbReference>
<evidence type="ECO:0000256" key="1">
    <source>
        <dbReference type="ARBA" id="ARBA00022801"/>
    </source>
</evidence>
<organism evidence="4 5">
    <name type="scientific">Scardovia inopinata F0304</name>
    <dbReference type="NCBI Taxonomy" id="641146"/>
    <lineage>
        <taxon>Bacteria</taxon>
        <taxon>Bacillati</taxon>
        <taxon>Actinomycetota</taxon>
        <taxon>Actinomycetes</taxon>
        <taxon>Bifidobacteriales</taxon>
        <taxon>Bifidobacteriaceae</taxon>
        <taxon>Scardovia</taxon>
    </lineage>
</organism>
<dbReference type="AlphaFoldDB" id="W5IGX9"/>
<dbReference type="SUPFAM" id="SSF53474">
    <property type="entry name" value="alpha/beta-Hydrolases"/>
    <property type="match status" value="1"/>
</dbReference>
<gene>
    <name evidence="4" type="ORF">HMPREF9020_01188</name>
</gene>
<dbReference type="GO" id="GO:0016787">
    <property type="term" value="F:hydrolase activity"/>
    <property type="evidence" value="ECO:0007669"/>
    <property type="project" value="UniProtKB-KW"/>
</dbReference>
<dbReference type="InterPro" id="IPR050300">
    <property type="entry name" value="GDXG_lipolytic_enzyme"/>
</dbReference>
<evidence type="ECO:0000259" key="3">
    <source>
        <dbReference type="Pfam" id="PF20434"/>
    </source>
</evidence>
<dbReference type="PANTHER" id="PTHR48081:SF13">
    <property type="entry name" value="ALPHA_BETA HYDROLASE"/>
    <property type="match status" value="1"/>
</dbReference>
<protein>
    <recommendedName>
        <fullName evidence="3">BD-FAE-like domain-containing protein</fullName>
    </recommendedName>
</protein>
<feature type="region of interest" description="Disordered" evidence="2">
    <location>
        <begin position="1"/>
        <end position="21"/>
    </location>
</feature>
<evidence type="ECO:0000313" key="5">
    <source>
        <dbReference type="Proteomes" id="UP000005777"/>
    </source>
</evidence>
<dbReference type="InterPro" id="IPR049492">
    <property type="entry name" value="BD-FAE-like_dom"/>
</dbReference>
<evidence type="ECO:0000313" key="4">
    <source>
        <dbReference type="EMBL" id="EFG26109.1"/>
    </source>
</evidence>
<keyword evidence="1" id="KW-0378">Hydrolase</keyword>
<accession>W5IGX9</accession>
<dbReference type="Proteomes" id="UP000005777">
    <property type="component" value="Unassembled WGS sequence"/>
</dbReference>
<keyword evidence="5" id="KW-1185">Reference proteome</keyword>
<reference evidence="4 5" key="1">
    <citation type="submission" date="2012-01" db="EMBL/GenBank/DDBJ databases">
        <title>The Genome Sequence of Scardovia inopinata F0304.</title>
        <authorList>
            <consortium name="The Broad Institute Genome Sequencing Platform"/>
            <person name="Ward D."/>
            <person name="Earl A."/>
            <person name="Feldgarden M."/>
            <person name="Gevers D."/>
            <person name="Young S."/>
            <person name="Zeng Q."/>
            <person name="Koehrsen M."/>
            <person name="Alvarado L."/>
            <person name="Berlin A.M."/>
            <person name="Borenstein D."/>
            <person name="Chapman S.B."/>
            <person name="Chen Z."/>
            <person name="Engels R."/>
            <person name="Freedman E."/>
            <person name="Gellesch M."/>
            <person name="Goldberg J."/>
            <person name="Griggs A."/>
            <person name="Gujja S."/>
            <person name="Heilman E.R."/>
            <person name="Heiman D.I."/>
            <person name="Hepburn T.A."/>
            <person name="Howarth C."/>
            <person name="Jen D."/>
            <person name="Larson L."/>
            <person name="Mehta T."/>
            <person name="Park D."/>
            <person name="Pearson M."/>
            <person name="Richards J."/>
            <person name="Roberts A."/>
            <person name="Saif S."/>
            <person name="Shea T.D."/>
            <person name="Shenoy N."/>
            <person name="Sisk P."/>
            <person name="Stolte C."/>
            <person name="Sykes S.N."/>
            <person name="Walk T."/>
            <person name="White J."/>
            <person name="Yandava C."/>
            <person name="Izard J."/>
            <person name="Baranova O.V."/>
            <person name="Blanton J.M."/>
            <person name="Tanner A.C."/>
            <person name="Dewhirst F."/>
            <person name="Haas B."/>
            <person name="Nusbaum C."/>
            <person name="Birren B."/>
        </authorList>
    </citation>
    <scope>NUCLEOTIDE SEQUENCE [LARGE SCALE GENOMIC DNA]</scope>
    <source>
        <strain evidence="4 5">F0304</strain>
    </source>
</reference>
<dbReference type="PANTHER" id="PTHR48081">
    <property type="entry name" value="AB HYDROLASE SUPERFAMILY PROTEIN C4A8.06C"/>
    <property type="match status" value="1"/>
</dbReference>
<dbReference type="EMBL" id="ADCX01000010">
    <property type="protein sequence ID" value="EFG26109.1"/>
    <property type="molecule type" value="Genomic_DNA"/>
</dbReference>
<dbReference type="HOGENOM" id="CLU_012494_4_0_11"/>
<proteinExistence type="predicted"/>
<feature type="domain" description="BD-FAE-like" evidence="3">
    <location>
        <begin position="52"/>
        <end position="264"/>
    </location>
</feature>
<dbReference type="eggNOG" id="COG0657">
    <property type="taxonomic scope" value="Bacteria"/>
</dbReference>
<dbReference type="InterPro" id="IPR029058">
    <property type="entry name" value="AB_hydrolase_fold"/>
</dbReference>